<organism evidence="4 5">
    <name type="scientific">Saccharopolyspora phatthalungensis</name>
    <dbReference type="NCBI Taxonomy" id="664693"/>
    <lineage>
        <taxon>Bacteria</taxon>
        <taxon>Bacillati</taxon>
        <taxon>Actinomycetota</taxon>
        <taxon>Actinomycetes</taxon>
        <taxon>Pseudonocardiales</taxon>
        <taxon>Pseudonocardiaceae</taxon>
        <taxon>Saccharopolyspora</taxon>
    </lineage>
</organism>
<dbReference type="Proteomes" id="UP000584374">
    <property type="component" value="Unassembled WGS sequence"/>
</dbReference>
<comment type="similarity">
    <text evidence="1">Belongs to the thioesterase PaaI family.</text>
</comment>
<dbReference type="GO" id="GO:0061522">
    <property type="term" value="F:1,4-dihydroxy-2-naphthoyl-CoA thioesterase activity"/>
    <property type="evidence" value="ECO:0007669"/>
    <property type="project" value="TreeGrafter"/>
</dbReference>
<comment type="caution">
    <text evidence="4">The sequence shown here is derived from an EMBL/GenBank/DDBJ whole genome shotgun (WGS) entry which is preliminary data.</text>
</comment>
<gene>
    <name evidence="4" type="ORF">BJ970_006196</name>
</gene>
<dbReference type="InterPro" id="IPR029069">
    <property type="entry name" value="HotDog_dom_sf"/>
</dbReference>
<dbReference type="AlphaFoldDB" id="A0A840QEY0"/>
<reference evidence="4 5" key="1">
    <citation type="submission" date="2020-08" db="EMBL/GenBank/DDBJ databases">
        <title>Sequencing the genomes of 1000 actinobacteria strains.</title>
        <authorList>
            <person name="Klenk H.-P."/>
        </authorList>
    </citation>
    <scope>NUCLEOTIDE SEQUENCE [LARGE SCALE GENOMIC DNA]</scope>
    <source>
        <strain evidence="4 5">DSM 45584</strain>
    </source>
</reference>
<keyword evidence="5" id="KW-1185">Reference proteome</keyword>
<sequence>MIEEAQSELRDRVSAPDQLVARMGIEITDWSADRLVGTMPVQGNRQPYGLFHGGASAVLAETLGSIAALLHAGPDRIALGVELSCTHHRAAKSGVVTGVATTVHNGHDTATYEIAITDEEHRRVCTAMLTCAIRRRPGTWPKR</sequence>
<accession>A0A840QEY0</accession>
<dbReference type="Gene3D" id="3.10.129.10">
    <property type="entry name" value="Hotdog Thioesterase"/>
    <property type="match status" value="1"/>
</dbReference>
<feature type="domain" description="Thioesterase" evidence="3">
    <location>
        <begin position="48"/>
        <end position="125"/>
    </location>
</feature>
<dbReference type="NCBIfam" id="TIGR00369">
    <property type="entry name" value="unchar_dom_1"/>
    <property type="match status" value="1"/>
</dbReference>
<dbReference type="RefSeq" id="WP_312864545.1">
    <property type="nucleotide sequence ID" value="NZ_JACHIW010000002.1"/>
</dbReference>
<dbReference type="CDD" id="cd03443">
    <property type="entry name" value="PaaI_thioesterase"/>
    <property type="match status" value="1"/>
</dbReference>
<dbReference type="SUPFAM" id="SSF54637">
    <property type="entry name" value="Thioesterase/thiol ester dehydrase-isomerase"/>
    <property type="match status" value="1"/>
</dbReference>
<proteinExistence type="inferred from homology"/>
<evidence type="ECO:0000313" key="5">
    <source>
        <dbReference type="Proteomes" id="UP000584374"/>
    </source>
</evidence>
<evidence type="ECO:0000259" key="3">
    <source>
        <dbReference type="Pfam" id="PF03061"/>
    </source>
</evidence>
<evidence type="ECO:0000256" key="2">
    <source>
        <dbReference type="ARBA" id="ARBA00022801"/>
    </source>
</evidence>
<dbReference type="GO" id="GO:0005829">
    <property type="term" value="C:cytosol"/>
    <property type="evidence" value="ECO:0007669"/>
    <property type="project" value="TreeGrafter"/>
</dbReference>
<dbReference type="InterPro" id="IPR003736">
    <property type="entry name" value="PAAI_dom"/>
</dbReference>
<dbReference type="InterPro" id="IPR006683">
    <property type="entry name" value="Thioestr_dom"/>
</dbReference>
<dbReference type="Pfam" id="PF03061">
    <property type="entry name" value="4HBT"/>
    <property type="match status" value="1"/>
</dbReference>
<name>A0A840QEY0_9PSEU</name>
<evidence type="ECO:0000256" key="1">
    <source>
        <dbReference type="ARBA" id="ARBA00008324"/>
    </source>
</evidence>
<protein>
    <submittedName>
        <fullName evidence="4">Uncharacterized protein (TIGR00369 family)</fullName>
    </submittedName>
</protein>
<evidence type="ECO:0000313" key="4">
    <source>
        <dbReference type="EMBL" id="MBB5158597.1"/>
    </source>
</evidence>
<keyword evidence="2" id="KW-0378">Hydrolase</keyword>
<dbReference type="PANTHER" id="PTHR43240">
    <property type="entry name" value="1,4-DIHYDROXY-2-NAPHTHOYL-COA THIOESTERASE 1"/>
    <property type="match status" value="1"/>
</dbReference>
<dbReference type="EMBL" id="JACHIW010000002">
    <property type="protein sequence ID" value="MBB5158597.1"/>
    <property type="molecule type" value="Genomic_DNA"/>
</dbReference>
<dbReference type="PANTHER" id="PTHR43240:SF5">
    <property type="entry name" value="1,4-DIHYDROXY-2-NAPHTHOYL-COA THIOESTERASE 1"/>
    <property type="match status" value="1"/>
</dbReference>